<evidence type="ECO:0000256" key="3">
    <source>
        <dbReference type="ARBA" id="ARBA00008281"/>
    </source>
</evidence>
<evidence type="ECO:0000256" key="8">
    <source>
        <dbReference type="ARBA" id="ARBA00022989"/>
    </source>
</evidence>
<dbReference type="PANTHER" id="PTHR35091:SF2">
    <property type="entry name" value="FLAGELLAR PROTEIN FLIL"/>
    <property type="match status" value="1"/>
</dbReference>
<organism evidence="11 12">
    <name type="scientific">Actinotalea lenta</name>
    <dbReference type="NCBI Taxonomy" id="3064654"/>
    <lineage>
        <taxon>Bacteria</taxon>
        <taxon>Bacillati</taxon>
        <taxon>Actinomycetota</taxon>
        <taxon>Actinomycetes</taxon>
        <taxon>Micrococcales</taxon>
        <taxon>Cellulomonadaceae</taxon>
        <taxon>Actinotalea</taxon>
    </lineage>
</organism>
<evidence type="ECO:0000256" key="4">
    <source>
        <dbReference type="ARBA" id="ARBA00022475"/>
    </source>
</evidence>
<dbReference type="Proteomes" id="UP001232536">
    <property type="component" value="Unassembled WGS sequence"/>
</dbReference>
<gene>
    <name evidence="11" type="ORF">Q6348_02740</name>
</gene>
<feature type="transmembrane region" description="Helical" evidence="10">
    <location>
        <begin position="38"/>
        <end position="58"/>
    </location>
</feature>
<keyword evidence="9 10" id="KW-0472">Membrane</keyword>
<comment type="similarity">
    <text evidence="3 10">Belongs to the FliL family.</text>
</comment>
<keyword evidence="11" id="KW-0969">Cilium</keyword>
<evidence type="ECO:0000256" key="9">
    <source>
        <dbReference type="ARBA" id="ARBA00023136"/>
    </source>
</evidence>
<name>A0ABT9D5P7_9CELL</name>
<sequence length="174" mass="18036">MATETRVVSDKKKIGAKGGSGAVAGGADEVPAKKGKKALIAIILVVVLLAAGAGYWFVLKPKSAGASAHGTPAASAAPTYKPGKVLVIDSVSINLAGGHYLRLGIALQLTDSVHQDPETAKALDLAIALFSQKPLDAVNDVAKRAALKAELRAELEHAYEGEVMDVYFTDFVTQ</sequence>
<evidence type="ECO:0000256" key="6">
    <source>
        <dbReference type="ARBA" id="ARBA00022692"/>
    </source>
</evidence>
<proteinExistence type="inferred from homology"/>
<reference evidence="11 12" key="1">
    <citation type="submission" date="2023-07" db="EMBL/GenBank/DDBJ databases">
        <title>Description of novel actinomycetes strains, isolated from tidal flat sediment.</title>
        <authorList>
            <person name="Lu C."/>
        </authorList>
    </citation>
    <scope>NUCLEOTIDE SEQUENCE [LARGE SCALE GENOMIC DNA]</scope>
    <source>
        <strain evidence="11 12">SYSU T00b441</strain>
    </source>
</reference>
<keyword evidence="4 10" id="KW-1003">Cell membrane</keyword>
<dbReference type="InterPro" id="IPR005503">
    <property type="entry name" value="FliL"/>
</dbReference>
<keyword evidence="6 10" id="KW-0812">Transmembrane</keyword>
<evidence type="ECO:0000256" key="7">
    <source>
        <dbReference type="ARBA" id="ARBA00022779"/>
    </source>
</evidence>
<comment type="caution">
    <text evidence="11">The sequence shown here is derived from an EMBL/GenBank/DDBJ whole genome shotgun (WGS) entry which is preliminary data.</text>
</comment>
<keyword evidence="11" id="KW-0966">Cell projection</keyword>
<evidence type="ECO:0000256" key="10">
    <source>
        <dbReference type="RuleBase" id="RU364125"/>
    </source>
</evidence>
<dbReference type="RefSeq" id="WP_304599803.1">
    <property type="nucleotide sequence ID" value="NZ_JAUQYP010000001.1"/>
</dbReference>
<keyword evidence="7 10" id="KW-0283">Flagellar rotation</keyword>
<evidence type="ECO:0000256" key="2">
    <source>
        <dbReference type="ARBA" id="ARBA00004162"/>
    </source>
</evidence>
<protein>
    <recommendedName>
        <fullName evidence="10">Flagellar protein FliL</fullName>
    </recommendedName>
</protein>
<keyword evidence="12" id="KW-1185">Reference proteome</keyword>
<keyword evidence="8 10" id="KW-1133">Transmembrane helix</keyword>
<dbReference type="EMBL" id="JAUQYP010000001">
    <property type="protein sequence ID" value="MDO8106111.1"/>
    <property type="molecule type" value="Genomic_DNA"/>
</dbReference>
<comment type="function">
    <text evidence="1 10">Controls the rotational direction of flagella during chemotaxis.</text>
</comment>
<comment type="subcellular location">
    <subcellularLocation>
        <location evidence="2">Cell membrane</location>
        <topology evidence="2">Single-pass membrane protein</topology>
    </subcellularLocation>
</comment>
<evidence type="ECO:0000313" key="12">
    <source>
        <dbReference type="Proteomes" id="UP001232536"/>
    </source>
</evidence>
<keyword evidence="5 10" id="KW-0145">Chemotaxis</keyword>
<accession>A0ABT9D5P7</accession>
<keyword evidence="11" id="KW-0282">Flagellum</keyword>
<evidence type="ECO:0000313" key="11">
    <source>
        <dbReference type="EMBL" id="MDO8106111.1"/>
    </source>
</evidence>
<evidence type="ECO:0000256" key="1">
    <source>
        <dbReference type="ARBA" id="ARBA00002254"/>
    </source>
</evidence>
<evidence type="ECO:0000256" key="5">
    <source>
        <dbReference type="ARBA" id="ARBA00022500"/>
    </source>
</evidence>
<dbReference type="Pfam" id="PF03748">
    <property type="entry name" value="FliL"/>
    <property type="match status" value="1"/>
</dbReference>
<dbReference type="PANTHER" id="PTHR35091">
    <property type="entry name" value="FLAGELLAR PROTEIN FLIL"/>
    <property type="match status" value="1"/>
</dbReference>